<dbReference type="PIRSF" id="PIRSF038991">
    <property type="entry name" value="Protein_AbrB"/>
    <property type="match status" value="1"/>
</dbReference>
<feature type="transmembrane region" description="Helical" evidence="1">
    <location>
        <begin position="251"/>
        <end position="271"/>
    </location>
</feature>
<reference evidence="3" key="1">
    <citation type="submission" date="2016-04" db="EMBL/GenBank/DDBJ databases">
        <authorList>
            <person name="Lyu Z."/>
            <person name="Lyu W."/>
        </authorList>
    </citation>
    <scope>NUCLEOTIDE SEQUENCE [LARGE SCALE GENOMIC DNA]</scope>
    <source>
        <strain evidence="3">C44</strain>
    </source>
</reference>
<feature type="transmembrane region" description="Helical" evidence="1">
    <location>
        <begin position="283"/>
        <end position="304"/>
    </location>
</feature>
<dbReference type="OrthoDB" id="5460360at2"/>
<feature type="transmembrane region" description="Helical" evidence="1">
    <location>
        <begin position="7"/>
        <end position="25"/>
    </location>
</feature>
<evidence type="ECO:0000313" key="2">
    <source>
        <dbReference type="EMBL" id="OAS89188.1"/>
    </source>
</evidence>
<evidence type="ECO:0008006" key="4">
    <source>
        <dbReference type="Google" id="ProtNLM"/>
    </source>
</evidence>
<dbReference type="PANTHER" id="PTHR38457">
    <property type="entry name" value="REGULATOR ABRB-RELATED"/>
    <property type="match status" value="1"/>
</dbReference>
<dbReference type="PANTHER" id="PTHR38457:SF1">
    <property type="entry name" value="REGULATOR ABRB-RELATED"/>
    <property type="match status" value="1"/>
</dbReference>
<evidence type="ECO:0000256" key="1">
    <source>
        <dbReference type="SAM" id="Phobius"/>
    </source>
</evidence>
<feature type="transmembrane region" description="Helical" evidence="1">
    <location>
        <begin position="340"/>
        <end position="363"/>
    </location>
</feature>
<dbReference type="Pfam" id="PF05145">
    <property type="entry name" value="AbrB"/>
    <property type="match status" value="1"/>
</dbReference>
<feature type="transmembrane region" description="Helical" evidence="1">
    <location>
        <begin position="159"/>
        <end position="177"/>
    </location>
</feature>
<keyword evidence="3" id="KW-1185">Reference proteome</keyword>
<gene>
    <name evidence="2" type="ORF">A6K24_01110</name>
</gene>
<dbReference type="NCBIfam" id="TIGR03082">
    <property type="entry name" value="Gneg_AbrB_dup"/>
    <property type="match status" value="2"/>
</dbReference>
<keyword evidence="1" id="KW-0812">Transmembrane</keyword>
<keyword evidence="1" id="KW-1133">Transmembrane helix</keyword>
<name>A0A179T7E1_9BACI</name>
<dbReference type="RefSeq" id="WP_066324302.1">
    <property type="nucleotide sequence ID" value="NZ_LWSG01000001.1"/>
</dbReference>
<feature type="transmembrane region" description="Helical" evidence="1">
    <location>
        <begin position="93"/>
        <end position="115"/>
    </location>
</feature>
<comment type="caution">
    <text evidence="2">The sequence shown here is derived from an EMBL/GenBank/DDBJ whole genome shotgun (WGS) entry which is preliminary data.</text>
</comment>
<dbReference type="Proteomes" id="UP000078534">
    <property type="component" value="Unassembled WGS sequence"/>
</dbReference>
<protein>
    <recommendedName>
        <fullName evidence="4">AbrB family transcriptional regulator</fullName>
    </recommendedName>
</protein>
<dbReference type="GO" id="GO:0016020">
    <property type="term" value="C:membrane"/>
    <property type="evidence" value="ECO:0007669"/>
    <property type="project" value="InterPro"/>
</dbReference>
<dbReference type="AlphaFoldDB" id="A0A179T7E1"/>
<dbReference type="STRING" id="152268.A6K24_01110"/>
<dbReference type="InterPro" id="IPR017516">
    <property type="entry name" value="AbrB_dup"/>
</dbReference>
<organism evidence="2 3">
    <name type="scientific">Metabacillus litoralis</name>
    <dbReference type="NCBI Taxonomy" id="152268"/>
    <lineage>
        <taxon>Bacteria</taxon>
        <taxon>Bacillati</taxon>
        <taxon>Bacillota</taxon>
        <taxon>Bacilli</taxon>
        <taxon>Bacillales</taxon>
        <taxon>Bacillaceae</taxon>
        <taxon>Metabacillus</taxon>
    </lineage>
</organism>
<feature type="transmembrane region" description="Helical" evidence="1">
    <location>
        <begin position="197"/>
        <end position="215"/>
    </location>
</feature>
<accession>A0A179T7E1</accession>
<proteinExistence type="predicted"/>
<keyword evidence="1" id="KW-0472">Membrane</keyword>
<sequence>MKKNRDFIQFGLFVTVSGVGGLFLSLTGLPIGWMIGTLLMATFLSILRPNLLQLPRNQKGIPKYWLYIGQCILGIELGRKVNSSVLYIFHENWSTITIMLLLSIFISLLSGFVLWKYSNLDMLTSFFATAPGGLSSIPGIAEEVGANTGVVSIIQAMRVFLVILTIPLIISFLNSHSEANANNYTISTELTKFGIEQLAFTILFVCIAWSGYYIGKFLKFPAPWLIGSMVSVAIVKSFGSELFGYELVTWWPQSLMIVSQIFIGASIGSRFHKNMFIGLNRTLIISFLSTIGLIVSVFICAYFVSIVTDITFLTAGLAFAPGGIAEMTTTALVLNGDATFVIAVQVLRVVTVCITLPPLFRFLRYWEVKKKSHSHLSA</sequence>
<evidence type="ECO:0000313" key="3">
    <source>
        <dbReference type="Proteomes" id="UP000078534"/>
    </source>
</evidence>
<dbReference type="InterPro" id="IPR007820">
    <property type="entry name" value="AbrB_fam"/>
</dbReference>
<dbReference type="EMBL" id="LWSG01000001">
    <property type="protein sequence ID" value="OAS89188.1"/>
    <property type="molecule type" value="Genomic_DNA"/>
</dbReference>
<dbReference type="GO" id="GO:0010468">
    <property type="term" value="P:regulation of gene expression"/>
    <property type="evidence" value="ECO:0007669"/>
    <property type="project" value="InterPro"/>
</dbReference>